<organism evidence="2 3">
    <name type="scientific">Cloeon dipterum</name>
    <dbReference type="NCBI Taxonomy" id="197152"/>
    <lineage>
        <taxon>Eukaryota</taxon>
        <taxon>Metazoa</taxon>
        <taxon>Ecdysozoa</taxon>
        <taxon>Arthropoda</taxon>
        <taxon>Hexapoda</taxon>
        <taxon>Insecta</taxon>
        <taxon>Pterygota</taxon>
        <taxon>Palaeoptera</taxon>
        <taxon>Ephemeroptera</taxon>
        <taxon>Pisciforma</taxon>
        <taxon>Baetidae</taxon>
        <taxon>Cloeon</taxon>
    </lineage>
</organism>
<dbReference type="SUPFAM" id="SSF52087">
    <property type="entry name" value="CRAL/TRIO domain"/>
    <property type="match status" value="1"/>
</dbReference>
<evidence type="ECO:0000259" key="1">
    <source>
        <dbReference type="PROSITE" id="PS50191"/>
    </source>
</evidence>
<comment type="caution">
    <text evidence="2">The sequence shown here is derived from an EMBL/GenBank/DDBJ whole genome shotgun (WGS) entry which is preliminary data.</text>
</comment>
<reference evidence="2 3" key="1">
    <citation type="submission" date="2020-04" db="EMBL/GenBank/DDBJ databases">
        <authorList>
            <person name="Alioto T."/>
            <person name="Alioto T."/>
            <person name="Gomez Garrido J."/>
        </authorList>
    </citation>
    <scope>NUCLEOTIDE SEQUENCE [LARGE SCALE GENOMIC DNA]</scope>
</reference>
<dbReference type="EMBL" id="CADEPI010000011">
    <property type="protein sequence ID" value="CAB3363253.1"/>
    <property type="molecule type" value="Genomic_DNA"/>
</dbReference>
<sequence length="307" mass="35708">MLTKEPMPVVQLGHSTLTIDRHDLTPELLEVARTELRENPDVVAKAVEELRDLLKADKELNVPWENDEYLIMFLRPCKFYAESAYQQVKRYYQFKVKHSKVYAGLVPSKEKNIFEQDILTVLPNRDNKGRRILVMELGKRWKHNECSLDEVFKGCVLFVEAALMEPCSQVAGSVVIFDMDGLSLQQVCQFTPPFAKRIVDWLQDSIPMRVKGVHIVNQPYIFNMVFALFKPFLREKLKNRIFFHGKDRASLQKHINKEALLPCYKGECDAQRLTGMDWYNLLSQLDKEYQAVNSYGYNNNNPDKIEG</sequence>
<accession>A0A8S1C1Z6</accession>
<evidence type="ECO:0000313" key="2">
    <source>
        <dbReference type="EMBL" id="CAB3363253.1"/>
    </source>
</evidence>
<dbReference type="InterPro" id="IPR036273">
    <property type="entry name" value="CRAL/TRIO_N_dom_sf"/>
</dbReference>
<dbReference type="InterPro" id="IPR011074">
    <property type="entry name" value="CRAL/TRIO_N_dom"/>
</dbReference>
<dbReference type="InterPro" id="IPR001251">
    <property type="entry name" value="CRAL-TRIO_dom"/>
</dbReference>
<name>A0A8S1C1Z6_9INSE</name>
<dbReference type="Proteomes" id="UP000494165">
    <property type="component" value="Unassembled WGS sequence"/>
</dbReference>
<dbReference type="Gene3D" id="1.10.8.20">
    <property type="entry name" value="N-terminal domain of phosphatidylinositol transfer protein sec14p"/>
    <property type="match status" value="1"/>
</dbReference>
<dbReference type="PRINTS" id="PR00180">
    <property type="entry name" value="CRETINALDHBP"/>
</dbReference>
<gene>
    <name evidence="2" type="ORF">CLODIP_2_CD14854</name>
</gene>
<dbReference type="AlphaFoldDB" id="A0A8S1C1Z6"/>
<dbReference type="SUPFAM" id="SSF46938">
    <property type="entry name" value="CRAL/TRIO N-terminal domain"/>
    <property type="match status" value="1"/>
</dbReference>
<dbReference type="Gene3D" id="3.40.525.10">
    <property type="entry name" value="CRAL-TRIO lipid binding domain"/>
    <property type="match status" value="1"/>
</dbReference>
<proteinExistence type="predicted"/>
<feature type="domain" description="CRAL-TRIO" evidence="1">
    <location>
        <begin position="106"/>
        <end position="272"/>
    </location>
</feature>
<dbReference type="OrthoDB" id="75724at2759"/>
<dbReference type="CDD" id="cd00170">
    <property type="entry name" value="SEC14"/>
    <property type="match status" value="1"/>
</dbReference>
<dbReference type="InterPro" id="IPR036865">
    <property type="entry name" value="CRAL-TRIO_dom_sf"/>
</dbReference>
<dbReference type="GO" id="GO:1902936">
    <property type="term" value="F:phosphatidylinositol bisphosphate binding"/>
    <property type="evidence" value="ECO:0007669"/>
    <property type="project" value="TreeGrafter"/>
</dbReference>
<dbReference type="Gene3D" id="1.20.5.1200">
    <property type="entry name" value="Alpha-tocopherol transfer"/>
    <property type="match status" value="1"/>
</dbReference>
<evidence type="ECO:0000313" key="3">
    <source>
        <dbReference type="Proteomes" id="UP000494165"/>
    </source>
</evidence>
<protein>
    <recommendedName>
        <fullName evidence="1">CRAL-TRIO domain-containing protein</fullName>
    </recommendedName>
</protein>
<dbReference type="PROSITE" id="PS50191">
    <property type="entry name" value="CRAL_TRIO"/>
    <property type="match status" value="1"/>
</dbReference>
<dbReference type="Pfam" id="PF00650">
    <property type="entry name" value="CRAL_TRIO"/>
    <property type="match status" value="1"/>
</dbReference>
<dbReference type="PANTHER" id="PTHR10174:SF220">
    <property type="entry name" value="LD41874P"/>
    <property type="match status" value="1"/>
</dbReference>
<keyword evidence="3" id="KW-1185">Reference proteome</keyword>
<dbReference type="SMART" id="SM01100">
    <property type="entry name" value="CRAL_TRIO_N"/>
    <property type="match status" value="1"/>
</dbReference>
<dbReference type="GO" id="GO:0016020">
    <property type="term" value="C:membrane"/>
    <property type="evidence" value="ECO:0007669"/>
    <property type="project" value="TreeGrafter"/>
</dbReference>
<dbReference type="PANTHER" id="PTHR10174">
    <property type="entry name" value="ALPHA-TOCOPHEROL TRANSFER PROTEIN-RELATED"/>
    <property type="match status" value="1"/>
</dbReference>
<dbReference type="SMART" id="SM00516">
    <property type="entry name" value="SEC14"/>
    <property type="match status" value="1"/>
</dbReference>